<sequence>MTSTSTGSGEGPKERPLLRPFRHGDEDELADICLRTGDSGADATSLYRSSGLLADIFVLPYVARHPESAFVIEGPERVVGYVVCAPNTVAFDHWFRDEWWPGRSKRHRASAAESRKDAALLRYADAVGKRPGSFLEEYPAHLHIDLLPAAQGKGAGRKLINVLVTHLRDHGVPGVQLTTGARNAGAIAFYTRMGFDRLHEPEGAVTFGKRLSVPSID</sequence>
<feature type="region of interest" description="Disordered" evidence="1">
    <location>
        <begin position="1"/>
        <end position="21"/>
    </location>
</feature>
<dbReference type="PANTHER" id="PTHR13170">
    <property type="entry name" value="O-GLCNACASE"/>
    <property type="match status" value="1"/>
</dbReference>
<protein>
    <submittedName>
        <fullName evidence="3">GNAT family N-acetyltransferase</fullName>
    </submittedName>
</protein>
<dbReference type="InterPro" id="IPR000182">
    <property type="entry name" value="GNAT_dom"/>
</dbReference>
<feature type="domain" description="N-acetyltransferase" evidence="2">
    <location>
        <begin position="16"/>
        <end position="212"/>
    </location>
</feature>
<dbReference type="Gene3D" id="3.40.630.30">
    <property type="match status" value="1"/>
</dbReference>
<evidence type="ECO:0000313" key="4">
    <source>
        <dbReference type="Proteomes" id="UP000830631"/>
    </source>
</evidence>
<dbReference type="EMBL" id="CP078078">
    <property type="protein sequence ID" value="UPL19308.1"/>
    <property type="molecule type" value="Genomic_DNA"/>
</dbReference>
<dbReference type="InterPro" id="IPR051822">
    <property type="entry name" value="Glycosyl_Hydrolase_84"/>
</dbReference>
<dbReference type="RefSeq" id="WP_261811799.1">
    <property type="nucleotide sequence ID" value="NZ_CP078078.1"/>
</dbReference>
<feature type="compositionally biased region" description="Basic and acidic residues" evidence="1">
    <location>
        <begin position="11"/>
        <end position="21"/>
    </location>
</feature>
<evidence type="ECO:0000256" key="1">
    <source>
        <dbReference type="SAM" id="MobiDB-lite"/>
    </source>
</evidence>
<dbReference type="SUPFAM" id="SSF55729">
    <property type="entry name" value="Acyl-CoA N-acyltransferases (Nat)"/>
    <property type="match status" value="1"/>
</dbReference>
<name>A0ABY4J2S0_9MICO</name>
<dbReference type="Pfam" id="PF00583">
    <property type="entry name" value="Acetyltransf_1"/>
    <property type="match status" value="1"/>
</dbReference>
<gene>
    <name evidence="3" type="ORF">KV397_16815</name>
</gene>
<accession>A0ABY4J2S0</accession>
<dbReference type="CDD" id="cd04301">
    <property type="entry name" value="NAT_SF"/>
    <property type="match status" value="1"/>
</dbReference>
<proteinExistence type="predicted"/>
<organism evidence="3 4">
    <name type="scientific">Microbacterium aurugineum</name>
    <dbReference type="NCBI Taxonomy" id="2851642"/>
    <lineage>
        <taxon>Bacteria</taxon>
        <taxon>Bacillati</taxon>
        <taxon>Actinomycetota</taxon>
        <taxon>Actinomycetes</taxon>
        <taxon>Micrococcales</taxon>
        <taxon>Microbacteriaceae</taxon>
        <taxon>Microbacterium</taxon>
    </lineage>
</organism>
<evidence type="ECO:0000313" key="3">
    <source>
        <dbReference type="EMBL" id="UPL19308.1"/>
    </source>
</evidence>
<dbReference type="Proteomes" id="UP000830631">
    <property type="component" value="Chromosome"/>
</dbReference>
<dbReference type="InterPro" id="IPR016181">
    <property type="entry name" value="Acyl_CoA_acyltransferase"/>
</dbReference>
<keyword evidence="4" id="KW-1185">Reference proteome</keyword>
<evidence type="ECO:0000259" key="2">
    <source>
        <dbReference type="PROSITE" id="PS51186"/>
    </source>
</evidence>
<dbReference type="PANTHER" id="PTHR13170:SF16">
    <property type="entry name" value="PROTEIN O-GLCNACASE"/>
    <property type="match status" value="1"/>
</dbReference>
<dbReference type="PROSITE" id="PS51186">
    <property type="entry name" value="GNAT"/>
    <property type="match status" value="1"/>
</dbReference>
<reference evidence="3 4" key="1">
    <citation type="submission" date="2021-06" db="EMBL/GenBank/DDBJ databases">
        <title>Genome-based taxonomic framework of Microbacterium strains isolated from marine environment, the description of four new species and reclassification of four preexisting species.</title>
        <authorList>
            <person name="Lee S.D."/>
            <person name="Kim S.-M."/>
            <person name="Byeon Y.-S."/>
            <person name="Yang H.L."/>
            <person name="Kim I.S."/>
        </authorList>
    </citation>
    <scope>NUCLEOTIDE SEQUENCE [LARGE SCALE GENOMIC DNA]</scope>
    <source>
        <strain evidence="3 4">KSW4-10</strain>
    </source>
</reference>